<comment type="caution">
    <text evidence="3">The sequence shown here is derived from an EMBL/GenBank/DDBJ whole genome shotgun (WGS) entry which is preliminary data.</text>
</comment>
<accession>A0AAV9V0H1</accession>
<dbReference type="AlphaFoldDB" id="A0AAV9V0H1"/>
<proteinExistence type="predicted"/>
<feature type="region of interest" description="Disordered" evidence="1">
    <location>
        <begin position="247"/>
        <end position="296"/>
    </location>
</feature>
<gene>
    <name evidence="3" type="ORF">TWF696_005104</name>
</gene>
<evidence type="ECO:0000256" key="1">
    <source>
        <dbReference type="SAM" id="MobiDB-lite"/>
    </source>
</evidence>
<feature type="compositionally biased region" description="Acidic residues" evidence="1">
    <location>
        <begin position="325"/>
        <end position="340"/>
    </location>
</feature>
<feature type="signal peptide" evidence="2">
    <location>
        <begin position="1"/>
        <end position="31"/>
    </location>
</feature>
<evidence type="ECO:0000256" key="2">
    <source>
        <dbReference type="SAM" id="SignalP"/>
    </source>
</evidence>
<protein>
    <submittedName>
        <fullName evidence="3">Uncharacterized protein</fullName>
    </submittedName>
</protein>
<evidence type="ECO:0000313" key="3">
    <source>
        <dbReference type="EMBL" id="KAK6353114.1"/>
    </source>
</evidence>
<keyword evidence="2" id="KW-0732">Signal</keyword>
<feature type="chain" id="PRO_5043350835" evidence="2">
    <location>
        <begin position="32"/>
        <end position="394"/>
    </location>
</feature>
<evidence type="ECO:0000313" key="4">
    <source>
        <dbReference type="Proteomes" id="UP001375240"/>
    </source>
</evidence>
<reference evidence="3 4" key="1">
    <citation type="submission" date="2019-10" db="EMBL/GenBank/DDBJ databases">
        <authorList>
            <person name="Palmer J.M."/>
        </authorList>
    </citation>
    <scope>NUCLEOTIDE SEQUENCE [LARGE SCALE GENOMIC DNA]</scope>
    <source>
        <strain evidence="3 4">TWF696</strain>
    </source>
</reference>
<feature type="compositionally biased region" description="Acidic residues" evidence="1">
    <location>
        <begin position="250"/>
        <end position="265"/>
    </location>
</feature>
<dbReference type="EMBL" id="JAVHNQ010000003">
    <property type="protein sequence ID" value="KAK6353114.1"/>
    <property type="molecule type" value="Genomic_DNA"/>
</dbReference>
<dbReference type="Proteomes" id="UP001375240">
    <property type="component" value="Unassembled WGS sequence"/>
</dbReference>
<sequence length="394" mass="44850">MVMVSTSTLSRGFSLCLVLPVLLQYIPGIPAIKVKTPVVVFSGYLDSQEPALQALGDEIDYFKRMKEIYCPVGGEDDADGHGLAYPTSLHFYIDVLHRGMFEFENFMEDLNLLSRQDGLQRLGERFGFTSFPQAWQFRDELFARYKTLRGYVKVFIKYGRGINRVPGRLTPLDQPESQNLANLVSRIEDAKRDGQGNIEFDTDARERFKDQWDGLAGYANGGSLKMEDAHQWAIMNLMGAGFTDLIRDMDPDEEDVDDTPEEEEDRNMVIENIGLQEEQAEDLEEEQEEEQGQSEMEGFAGPDEVQVVLQVQVQNNMELEQAEAQADEDSDSSDANDDDGQGGGVEFNFAEVFRRAGLWFQCWRNQAVRIYQLTDELEPVPYPPQWQEILEEGD</sequence>
<name>A0AAV9V0H1_9PEZI</name>
<feature type="region of interest" description="Disordered" evidence="1">
    <location>
        <begin position="320"/>
        <end position="343"/>
    </location>
</feature>
<organism evidence="3 4">
    <name type="scientific">Orbilia brochopaga</name>
    <dbReference type="NCBI Taxonomy" id="3140254"/>
    <lineage>
        <taxon>Eukaryota</taxon>
        <taxon>Fungi</taxon>
        <taxon>Dikarya</taxon>
        <taxon>Ascomycota</taxon>
        <taxon>Pezizomycotina</taxon>
        <taxon>Orbiliomycetes</taxon>
        <taxon>Orbiliales</taxon>
        <taxon>Orbiliaceae</taxon>
        <taxon>Orbilia</taxon>
    </lineage>
</organism>
<keyword evidence="4" id="KW-1185">Reference proteome</keyword>
<feature type="compositionally biased region" description="Acidic residues" evidence="1">
    <location>
        <begin position="278"/>
        <end position="292"/>
    </location>
</feature>